<feature type="compositionally biased region" description="Basic and acidic residues" evidence="8">
    <location>
        <begin position="1353"/>
        <end position="1365"/>
    </location>
</feature>
<evidence type="ECO:0000256" key="8">
    <source>
        <dbReference type="SAM" id="MobiDB-lite"/>
    </source>
</evidence>
<dbReference type="InterPro" id="IPR002182">
    <property type="entry name" value="NB-ARC"/>
</dbReference>
<keyword evidence="4" id="KW-0547">Nucleotide-binding</keyword>
<dbReference type="Gene3D" id="1.10.10.10">
    <property type="entry name" value="Winged helix-like DNA-binding domain superfamily/Winged helix DNA-binding domain"/>
    <property type="match status" value="1"/>
</dbReference>
<evidence type="ECO:0000259" key="9">
    <source>
        <dbReference type="Pfam" id="PF00931"/>
    </source>
</evidence>
<evidence type="ECO:0000259" key="11">
    <source>
        <dbReference type="Pfam" id="PF23559"/>
    </source>
</evidence>
<feature type="domain" description="Disease resistance R13L4/SHOC-2-like LRR" evidence="12">
    <location>
        <begin position="1187"/>
        <end position="1292"/>
    </location>
</feature>
<dbReference type="SUPFAM" id="SSF52047">
    <property type="entry name" value="RNI-like"/>
    <property type="match status" value="1"/>
</dbReference>
<dbReference type="PANTHER" id="PTHR23155">
    <property type="entry name" value="DISEASE RESISTANCE PROTEIN RP"/>
    <property type="match status" value="1"/>
</dbReference>
<feature type="domain" description="Disease resistance N-terminal" evidence="10">
    <location>
        <begin position="13"/>
        <end position="94"/>
    </location>
</feature>
<dbReference type="Gene3D" id="1.20.5.4130">
    <property type="match status" value="1"/>
</dbReference>
<proteinExistence type="inferred from homology"/>
<dbReference type="PRINTS" id="PR00364">
    <property type="entry name" value="DISEASERSIST"/>
</dbReference>
<sequence length="1623" mass="182946">MAEFALGLTKTAVEGTLVRVKSAIDEEAEFKKKVRNDLVFITGEFEMMRSFLYAANTAERAKNPVVRTWVRQLRDLAFDVEDCVEFVVHLDTKKSDWWWRVVPSCIAPPLPVDVAVAEIQQLKARVEDVSKRNARYNLLGDDNSMPPPNQHIPTAAVESSSPFDVLSQVWQAAGKLRGTGDLKKLITSEGEDLQVISLWQGSCSTGAAAAQHHHLEATYIIKKAYDDPEICQGFKSRAWIKLMHPFDPDEFLKNLLALFYPPSFSNHQSGGAELRKKMRAAVTEEDDSTKAELMRQVSDDRRYLLVLEGVSTVVDWEAIRMYLPDSNNGSRIVVSTEHLRIALLCTREPYQVSQLRRFSDGQFLCAFSKKGSVHRSDIGEFNWQIKHGGVISVVGTRPGVRSMVGVRPGPIVVGLLPAAISIVFQVYECIRGKRKGFDGVVFEEHSWVDVPRPFDINKFVVVLFLNFQSRDFQAKEIAEVGSKGDQGVIERCCKYLHENDCLVVINGLEAQKDWDEIKTTFFSKPTKCNTSIIVVTDDETVAKHCAPDQQNRVFDIKALEQDEVLDRLIKKDNEITSRRLEYSGRGPLSYDKKSEARYWYLFGSDGTRRKELSTLTELLLNPNPSVISVWGRSGVGKSTLVRKIFSRLVLDGRRYQAFSWVDVPHPFDLPDFSWHLLLDFQSTHEEKVAAAAGLMKGQDPIQACREILNEKRYKVVIDGLQSKQDWDIIRKTFFSELHTSRGSHIVVITNEKSVAKHSVDDKKDQLLKVKHLRDGDSIGLPLVKDPDFFVGRVEEQCVIKEELRRPGVSSLWGIAGVGKSALVRYMYDVVLYDRETQRKMSWVDVPRPFRLMEFSRRLLLGFYSKDLHAQETAAVGIMEGQDTIQACCHFLQQYVCTIVIDGLRSTHDWDSIKAAFLSEPTQSSSIIVITTEETVATHCALDNRRVHNIKGLDAKDALRLFKEIARCSRRLASKMDRVKLIIAKCGGLPQVISVIAQKISQTNSRYDPETALATILGDICDDFMGRLETDPRFNELKDLFSWMQSYFDACSDSLKPCIFYLSVFSADKRIRRRRLLRRWIAEGYSRDTSGGGTAEENGEKLFADLAESSIIQLTQTPSSNDKVDDDVCQVNGFFREYIISRPMEDNLVFALEGCCSINSQRAGQHLTIRNSWDGDEIVFKSIDFTRLRSLTVSGAWRPFFISNDINMELLRVLHLEDTDSGLTDHVLEQIRKQLPRLKFLSVRGCKDITRLPDSLGGLRQLQTLDIRHTKIAILPHSIIKLVKLQYVRAGTNHVTTSEGGNAGRPSPDEDDCESTSSEDSLSSEEDDVGTMEGTSRSQPPPAGDDGMSINYDDTSRRPQENDDHPRKCRSKACNAVVSYSCSWWSKKKLCASQQIDINFGVEAPAAGIGKLTALQTFGVVNVGGARGKSVLKELNKLTQLRKLGVCGINRVNWQDLCCNILGHGHLKSLSVHLDKDDDGETFFSSTSAMFSSLPKNLKSLKLYNGDGHGNVLVPWVWIKQLGNHRNLTKVNLGLTISTQDDIDRFEEFPDQIMFRHICVKPTQDCELHYYTKYIGWYGLGCQVLKIDCGSYKLVFAFEGWIVKDVEVLVVHCSSTESSLELSG</sequence>
<dbReference type="InterPro" id="IPR038005">
    <property type="entry name" value="RX-like_CC"/>
</dbReference>
<keyword evidence="5" id="KW-0611">Plant defense</keyword>
<dbReference type="Gene3D" id="3.80.10.10">
    <property type="entry name" value="Ribonuclease Inhibitor"/>
    <property type="match status" value="1"/>
</dbReference>
<evidence type="ECO:0000256" key="5">
    <source>
        <dbReference type="ARBA" id="ARBA00022821"/>
    </source>
</evidence>
<protein>
    <submittedName>
        <fullName evidence="13">Uncharacterized protein</fullName>
    </submittedName>
</protein>
<feature type="domain" description="NB-ARC" evidence="9">
    <location>
        <begin position="441"/>
        <end position="568"/>
    </location>
</feature>
<dbReference type="Proteomes" id="UP001231189">
    <property type="component" value="Unassembled WGS sequence"/>
</dbReference>
<dbReference type="SUPFAM" id="SSF52540">
    <property type="entry name" value="P-loop containing nucleoside triphosphate hydrolases"/>
    <property type="match status" value="4"/>
</dbReference>
<keyword evidence="3" id="KW-0677">Repeat</keyword>
<dbReference type="PANTHER" id="PTHR23155:SF1135">
    <property type="entry name" value="OS08G0246300 PROTEIN"/>
    <property type="match status" value="1"/>
</dbReference>
<evidence type="ECO:0000256" key="7">
    <source>
        <dbReference type="SAM" id="Coils"/>
    </source>
</evidence>
<evidence type="ECO:0000256" key="6">
    <source>
        <dbReference type="ARBA" id="ARBA00023054"/>
    </source>
</evidence>
<comment type="caution">
    <text evidence="13">The sequence shown here is derived from an EMBL/GenBank/DDBJ whole genome shotgun (WGS) entry which is preliminary data.</text>
</comment>
<evidence type="ECO:0000313" key="13">
    <source>
        <dbReference type="EMBL" id="KAK1641976.1"/>
    </source>
</evidence>
<gene>
    <name evidence="13" type="ORF">QYE76_059781</name>
</gene>
<feature type="domain" description="NB-ARC" evidence="9">
    <location>
        <begin position="805"/>
        <end position="965"/>
    </location>
</feature>
<feature type="domain" description="Disease resistance protein winged helix" evidence="11">
    <location>
        <begin position="1063"/>
        <end position="1119"/>
    </location>
</feature>
<dbReference type="Pfam" id="PF00931">
    <property type="entry name" value="NB-ARC"/>
    <property type="match status" value="4"/>
</dbReference>
<dbReference type="InterPro" id="IPR036388">
    <property type="entry name" value="WH-like_DNA-bd_sf"/>
</dbReference>
<evidence type="ECO:0000256" key="2">
    <source>
        <dbReference type="ARBA" id="ARBA00022614"/>
    </source>
</evidence>
<name>A0AAD8RXL2_LOLMU</name>
<evidence type="ECO:0000259" key="10">
    <source>
        <dbReference type="Pfam" id="PF18052"/>
    </source>
</evidence>
<dbReference type="Pfam" id="PF23559">
    <property type="entry name" value="WHD_DRP"/>
    <property type="match status" value="1"/>
</dbReference>
<feature type="region of interest" description="Disordered" evidence="8">
    <location>
        <begin position="1293"/>
        <end position="1367"/>
    </location>
</feature>
<feature type="coiled-coil region" evidence="7">
    <location>
        <begin position="112"/>
        <end position="139"/>
    </location>
</feature>
<dbReference type="InterPro" id="IPR027417">
    <property type="entry name" value="P-loop_NTPase"/>
</dbReference>
<reference evidence="13" key="1">
    <citation type="submission" date="2023-07" db="EMBL/GenBank/DDBJ databases">
        <title>A chromosome-level genome assembly of Lolium multiflorum.</title>
        <authorList>
            <person name="Chen Y."/>
            <person name="Copetti D."/>
            <person name="Kolliker R."/>
            <person name="Studer B."/>
        </authorList>
    </citation>
    <scope>NUCLEOTIDE SEQUENCE</scope>
    <source>
        <strain evidence="13">02402/16</strain>
        <tissue evidence="13">Leaf</tissue>
    </source>
</reference>
<evidence type="ECO:0000256" key="4">
    <source>
        <dbReference type="ARBA" id="ARBA00022741"/>
    </source>
</evidence>
<dbReference type="Gene3D" id="3.40.50.300">
    <property type="entry name" value="P-loop containing nucleotide triphosphate hydrolases"/>
    <property type="match status" value="3"/>
</dbReference>
<dbReference type="InterPro" id="IPR041118">
    <property type="entry name" value="Rx_N"/>
</dbReference>
<evidence type="ECO:0000259" key="12">
    <source>
        <dbReference type="Pfam" id="PF23598"/>
    </source>
</evidence>
<keyword evidence="14" id="KW-1185">Reference proteome</keyword>
<comment type="similarity">
    <text evidence="1">Belongs to the disease resistance NB-LRR family.</text>
</comment>
<evidence type="ECO:0000313" key="14">
    <source>
        <dbReference type="Proteomes" id="UP001231189"/>
    </source>
</evidence>
<dbReference type="InterPro" id="IPR044974">
    <property type="entry name" value="Disease_R_plants"/>
</dbReference>
<dbReference type="Pfam" id="PF18052">
    <property type="entry name" value="Rx_N"/>
    <property type="match status" value="1"/>
</dbReference>
<dbReference type="InterPro" id="IPR032675">
    <property type="entry name" value="LRR_dom_sf"/>
</dbReference>
<dbReference type="InterPro" id="IPR055414">
    <property type="entry name" value="LRR_R13L4/SHOC2-like"/>
</dbReference>
<keyword evidence="6 7" id="KW-0175">Coiled coil</keyword>
<organism evidence="13 14">
    <name type="scientific">Lolium multiflorum</name>
    <name type="common">Italian ryegrass</name>
    <name type="synonym">Lolium perenne subsp. multiflorum</name>
    <dbReference type="NCBI Taxonomy" id="4521"/>
    <lineage>
        <taxon>Eukaryota</taxon>
        <taxon>Viridiplantae</taxon>
        <taxon>Streptophyta</taxon>
        <taxon>Embryophyta</taxon>
        <taxon>Tracheophyta</taxon>
        <taxon>Spermatophyta</taxon>
        <taxon>Magnoliopsida</taxon>
        <taxon>Liliopsida</taxon>
        <taxon>Poales</taxon>
        <taxon>Poaceae</taxon>
        <taxon>BOP clade</taxon>
        <taxon>Pooideae</taxon>
        <taxon>Poodae</taxon>
        <taxon>Poeae</taxon>
        <taxon>Poeae Chloroplast Group 2 (Poeae type)</taxon>
        <taxon>Loliodinae</taxon>
        <taxon>Loliinae</taxon>
        <taxon>Lolium</taxon>
    </lineage>
</organism>
<dbReference type="GO" id="GO:0043531">
    <property type="term" value="F:ADP binding"/>
    <property type="evidence" value="ECO:0007669"/>
    <property type="project" value="InterPro"/>
</dbReference>
<dbReference type="GO" id="GO:0098542">
    <property type="term" value="P:defense response to other organism"/>
    <property type="evidence" value="ECO:0007669"/>
    <property type="project" value="TreeGrafter"/>
</dbReference>
<dbReference type="CDD" id="cd14798">
    <property type="entry name" value="RX-CC_like"/>
    <property type="match status" value="1"/>
</dbReference>
<dbReference type="InterPro" id="IPR058922">
    <property type="entry name" value="WHD_DRP"/>
</dbReference>
<dbReference type="Pfam" id="PF23598">
    <property type="entry name" value="LRR_14"/>
    <property type="match status" value="1"/>
</dbReference>
<evidence type="ECO:0000256" key="1">
    <source>
        <dbReference type="ARBA" id="ARBA00008894"/>
    </source>
</evidence>
<dbReference type="EMBL" id="JAUUTY010000004">
    <property type="protein sequence ID" value="KAK1641976.1"/>
    <property type="molecule type" value="Genomic_DNA"/>
</dbReference>
<accession>A0AAD8RXL2</accession>
<keyword evidence="2" id="KW-0433">Leucine-rich repeat</keyword>
<evidence type="ECO:0000256" key="3">
    <source>
        <dbReference type="ARBA" id="ARBA00022737"/>
    </source>
</evidence>
<feature type="domain" description="NB-ARC" evidence="9">
    <location>
        <begin position="218"/>
        <end position="356"/>
    </location>
</feature>
<feature type="domain" description="NB-ARC" evidence="9">
    <location>
        <begin position="611"/>
        <end position="777"/>
    </location>
</feature>